<keyword evidence="4 6" id="KW-1133">Transmembrane helix</keyword>
<proteinExistence type="predicted"/>
<evidence type="ECO:0000256" key="2">
    <source>
        <dbReference type="ARBA" id="ARBA00022475"/>
    </source>
</evidence>
<feature type="transmembrane region" description="Helical" evidence="6">
    <location>
        <begin position="272"/>
        <end position="294"/>
    </location>
</feature>
<reference evidence="7 8" key="2">
    <citation type="journal article" date="2016" name="Int. J. Syst. Evol. Microbiol.">
        <title>Flavisolibacter tropicus sp. nov., isolated from tropical soil.</title>
        <authorList>
            <person name="Lee J.J."/>
            <person name="Kang M.S."/>
            <person name="Kim G.S."/>
            <person name="Lee C.S."/>
            <person name="Lim S."/>
            <person name="Lee J."/>
            <person name="Roh S.H."/>
            <person name="Kang H."/>
            <person name="Ha J.M."/>
            <person name="Bae S."/>
            <person name="Jung H.Y."/>
            <person name="Kim M.K."/>
        </authorList>
    </citation>
    <scope>NUCLEOTIDE SEQUENCE [LARGE SCALE GENOMIC DNA]</scope>
    <source>
        <strain evidence="7 8">LCS9</strain>
    </source>
</reference>
<feature type="transmembrane region" description="Helical" evidence="6">
    <location>
        <begin position="165"/>
        <end position="187"/>
    </location>
</feature>
<evidence type="ECO:0000256" key="5">
    <source>
        <dbReference type="ARBA" id="ARBA00023136"/>
    </source>
</evidence>
<accession>A0A172TQM8</accession>
<gene>
    <name evidence="7" type="ORF">SY85_01535</name>
</gene>
<keyword evidence="3 6" id="KW-0812">Transmembrane</keyword>
<evidence type="ECO:0000256" key="6">
    <source>
        <dbReference type="SAM" id="Phobius"/>
    </source>
</evidence>
<dbReference type="KEGG" id="fla:SY85_01535"/>
<keyword evidence="2" id="KW-1003">Cell membrane</keyword>
<evidence type="ECO:0000313" key="8">
    <source>
        <dbReference type="Proteomes" id="UP000077177"/>
    </source>
</evidence>
<dbReference type="STRING" id="1492898.SY85_01535"/>
<reference evidence="8" key="1">
    <citation type="submission" date="2015-01" db="EMBL/GenBank/DDBJ databases">
        <title>Flavisolibacter sp./LCS9/ whole genome sequencing.</title>
        <authorList>
            <person name="Kim M.K."/>
            <person name="Srinivasan S."/>
            <person name="Lee J.-J."/>
        </authorList>
    </citation>
    <scope>NUCLEOTIDE SEQUENCE [LARGE SCALE GENOMIC DNA]</scope>
    <source>
        <strain evidence="8">LCS9</strain>
    </source>
</reference>
<dbReference type="Pfam" id="PF03631">
    <property type="entry name" value="Virul_fac_BrkB"/>
    <property type="match status" value="1"/>
</dbReference>
<feature type="transmembrane region" description="Helical" evidence="6">
    <location>
        <begin position="57"/>
        <end position="82"/>
    </location>
</feature>
<keyword evidence="8" id="KW-1185">Reference proteome</keyword>
<feature type="transmembrane region" description="Helical" evidence="6">
    <location>
        <begin position="237"/>
        <end position="260"/>
    </location>
</feature>
<dbReference type="EMBL" id="CP011390">
    <property type="protein sequence ID" value="ANE49379.1"/>
    <property type="molecule type" value="Genomic_DNA"/>
</dbReference>
<evidence type="ECO:0000313" key="7">
    <source>
        <dbReference type="EMBL" id="ANE49379.1"/>
    </source>
</evidence>
<comment type="subcellular location">
    <subcellularLocation>
        <location evidence="1">Cell membrane</location>
        <topology evidence="1">Multi-pass membrane protein</topology>
    </subcellularLocation>
</comment>
<feature type="transmembrane region" description="Helical" evidence="6">
    <location>
        <begin position="207"/>
        <end position="225"/>
    </location>
</feature>
<dbReference type="GO" id="GO:0005886">
    <property type="term" value="C:plasma membrane"/>
    <property type="evidence" value="ECO:0007669"/>
    <property type="project" value="UniProtKB-SubCell"/>
</dbReference>
<dbReference type="AlphaFoldDB" id="A0A172TQM8"/>
<dbReference type="PANTHER" id="PTHR30213:SF0">
    <property type="entry name" value="UPF0761 MEMBRANE PROTEIN YIHY"/>
    <property type="match status" value="1"/>
</dbReference>
<sequence>MAIKQQLKKRFISSAPIQSIIAQSKKVYVPGFGLHTIHDIWPPFIKQLRKGSLFERAAAISFNVFMAIPPTLLFIFTLIPYLPISKQFINELFGLIRDIVPGEKNNSVIISFLNDFLNQPRNDLLSFGLLLALLFSSNAMMGILRSFDKNYFGFIERSGLKRRRTALELTLIVFVLGFVCILLLIAQGAVLKWLGVENEWVRAVIHNFRWVIILLLVFYSISFIYRHGPSITHKWPFVTPGSVFATTLLLFATVLVTFWVNNFSNYNKVYGSIGAVFILMSLIYVYALVVLIGFELNVTITSLSNKEN</sequence>
<dbReference type="OrthoDB" id="977385at2"/>
<name>A0A172TQM8_9BACT</name>
<dbReference type="NCBIfam" id="TIGR00765">
    <property type="entry name" value="yihY_not_rbn"/>
    <property type="match status" value="1"/>
</dbReference>
<keyword evidence="5 6" id="KW-0472">Membrane</keyword>
<dbReference type="RefSeq" id="WP_066401466.1">
    <property type="nucleotide sequence ID" value="NZ_CP011390.1"/>
</dbReference>
<feature type="transmembrane region" description="Helical" evidence="6">
    <location>
        <begin position="124"/>
        <end position="144"/>
    </location>
</feature>
<dbReference type="InterPro" id="IPR017039">
    <property type="entry name" value="Virul_fac_BrkB"/>
</dbReference>
<protein>
    <submittedName>
        <fullName evidence="7">Uncharacterized protein</fullName>
    </submittedName>
</protein>
<dbReference type="PIRSF" id="PIRSF035875">
    <property type="entry name" value="RNase_BN"/>
    <property type="match status" value="1"/>
</dbReference>
<organism evidence="7 8">
    <name type="scientific">Flavisolibacter tropicus</name>
    <dbReference type="NCBI Taxonomy" id="1492898"/>
    <lineage>
        <taxon>Bacteria</taxon>
        <taxon>Pseudomonadati</taxon>
        <taxon>Bacteroidota</taxon>
        <taxon>Chitinophagia</taxon>
        <taxon>Chitinophagales</taxon>
        <taxon>Chitinophagaceae</taxon>
        <taxon>Flavisolibacter</taxon>
    </lineage>
</organism>
<evidence type="ECO:0000256" key="1">
    <source>
        <dbReference type="ARBA" id="ARBA00004651"/>
    </source>
</evidence>
<dbReference type="Proteomes" id="UP000077177">
    <property type="component" value="Chromosome"/>
</dbReference>
<evidence type="ECO:0000256" key="4">
    <source>
        <dbReference type="ARBA" id="ARBA00022989"/>
    </source>
</evidence>
<evidence type="ECO:0000256" key="3">
    <source>
        <dbReference type="ARBA" id="ARBA00022692"/>
    </source>
</evidence>
<dbReference type="PANTHER" id="PTHR30213">
    <property type="entry name" value="INNER MEMBRANE PROTEIN YHJD"/>
    <property type="match status" value="1"/>
</dbReference>